<keyword evidence="14" id="KW-0333">Golgi apparatus</keyword>
<dbReference type="InterPro" id="IPR001173">
    <property type="entry name" value="Glyco_trans_2-like"/>
</dbReference>
<name>A0A2A3EAF7_APICC</name>
<organism evidence="21 22">
    <name type="scientific">Apis cerana cerana</name>
    <name type="common">Oriental honeybee</name>
    <dbReference type="NCBI Taxonomy" id="94128"/>
    <lineage>
        <taxon>Eukaryota</taxon>
        <taxon>Metazoa</taxon>
        <taxon>Ecdysozoa</taxon>
        <taxon>Arthropoda</taxon>
        <taxon>Hexapoda</taxon>
        <taxon>Insecta</taxon>
        <taxon>Pterygota</taxon>
        <taxon>Neoptera</taxon>
        <taxon>Endopterygota</taxon>
        <taxon>Hymenoptera</taxon>
        <taxon>Apocrita</taxon>
        <taxon>Aculeata</taxon>
        <taxon>Apoidea</taxon>
        <taxon>Anthophila</taxon>
        <taxon>Apidae</taxon>
        <taxon>Apis</taxon>
    </lineage>
</organism>
<dbReference type="SMART" id="SM00458">
    <property type="entry name" value="RICIN"/>
    <property type="match status" value="1"/>
</dbReference>
<dbReference type="InterPro" id="IPR033738">
    <property type="entry name" value="AsnB_N"/>
</dbReference>
<comment type="pathway">
    <text evidence="3">Amino-acid biosynthesis; L-asparagine biosynthesis; L-asparagine from L-aspartate (L-Gln route): step 1/1.</text>
</comment>
<dbReference type="AlphaFoldDB" id="A0A2A3EAF7"/>
<evidence type="ECO:0000256" key="8">
    <source>
        <dbReference type="ARBA" id="ARBA00022741"/>
    </source>
</evidence>
<dbReference type="SUPFAM" id="SSF50370">
    <property type="entry name" value="Ricin B-like lectins"/>
    <property type="match status" value="1"/>
</dbReference>
<evidence type="ECO:0000256" key="17">
    <source>
        <dbReference type="ARBA" id="ARBA00023180"/>
    </source>
</evidence>
<sequence>MCGIWALFGLNVSSLTNICNNFEKIAHRGPEAFKLEFDYAIKNGYFGFHRLAIVDNLYGMQPMRLHQYPHLFLLCNGEIYNCKKLGLEYGFTYTTQCDVEVIIHLYAHLGIENVTRMLDGVFAFCLMDIKNKRILIGRDPYGIRPLFKLSSDDGQLAICSESKGLIEIIKHITSKLTLKPFPPGYYEEYEILNDGRTKLLKSVNYYQPGDKPYFQAFVPYNSLINADIHGNIRKLLSTAVQKRLMSDREIGCLLSGGLDSSLIAALLVKHAKDANLSYKIKSFAIGMGDSPDIIAARQVAEYIGTEHHEIIFFQNDVIDILDKLIYQLETCDITTIRASIGMYLISRYIKQNTATTVIFSGEGADELAQGYIYFRDAPNPIEAHNESVRLLKDIYLYDGLRADRTTSAFSLELRVPFLDIQFTNYYLSLDPASRQPQGGIEKYLLRSAFNDTNLLPSNILWRHKEAFSDGVTSIKKSLFHVIHDIVNACISDEELQKAHSKFPHCTPKTKEALYYRKIFEKYYKGQAENFVPYFWMPRWVKGISDPSARFIIHYAADMMSTRYISFISGIIIASLTWTFSLYLYSRLSQNTNTVNPTMIVLENSKLGKEFEFYRKIYTNKDLRLHNNLIIHHNKENTIDKNIYNLKGNNFKNNDKMLQQLKSISMKSAVTLEQDLDELGMIKNLDDQRKRDEGYKNYSFNILVSDNIGLHRELPDTRHKLCEIQKYSSKLSNASIVICFYNEHYMTLLRSLHSIIDRTPTNLLHEIILVNDWSDSKILHEKIKIYIANNFNGKVKYFKTEKREGLIRARIFGARKATGEILIFLDSHIEVNRQWIEPLLSRIVYSKTITAMPVIDIINPDTFQYTGSPLVRGGFNWGLHFKWDNVPIGTFVHDEDFVKPIKSPTMAGGLFAMNREYFTKLGEYDAGMDIWGGENLEISFRIWMCGGSIELIPCSRVGHVFRKRRPYGAYDQHDTMLKNSLRVAHVWLDEYKDYFLQNIKKIDYGDITERINLRKRLACKNFAWYLKVVYPELTLPDDNKNKLKDKWAKIEQKPIQPWHSKKRNYTDQYQIRLSNSTLCIQSEKDIKTKGSKLILAPCLRIKSQMWYETDKRELVLGQMLCMEGAEKIPKLGKCHEMGGNQEWHHKKTNNTPIYNMAAGTCLGILRGAKGIQIIMDLCTKSNTSSISWDLQPLCYMNLNDQYQKT</sequence>
<evidence type="ECO:0000313" key="21">
    <source>
        <dbReference type="EMBL" id="PBC28454.1"/>
    </source>
</evidence>
<dbReference type="GO" id="GO:0070981">
    <property type="term" value="P:L-asparagine biosynthetic process"/>
    <property type="evidence" value="ECO:0007669"/>
    <property type="project" value="UniProtKB-UniPathway"/>
</dbReference>
<dbReference type="Proteomes" id="UP000242457">
    <property type="component" value="Unassembled WGS sequence"/>
</dbReference>
<feature type="domain" description="Glutamine amidotransferase type-2" evidence="20">
    <location>
        <begin position="2"/>
        <end position="192"/>
    </location>
</feature>
<proteinExistence type="inferred from homology"/>
<dbReference type="GO" id="GO:0004653">
    <property type="term" value="F:polypeptide N-acetylgalactosaminyltransferase activity"/>
    <property type="evidence" value="ECO:0007669"/>
    <property type="project" value="TreeGrafter"/>
</dbReference>
<dbReference type="PANTHER" id="PTHR11675:SF63">
    <property type="entry name" value="POLYPEPTIDE N-ACETYLGALACTOSAMINYLTRANSFERASE"/>
    <property type="match status" value="1"/>
</dbReference>
<dbReference type="Gene3D" id="2.80.10.50">
    <property type="match status" value="1"/>
</dbReference>
<evidence type="ECO:0000259" key="20">
    <source>
        <dbReference type="PROSITE" id="PS51278"/>
    </source>
</evidence>
<dbReference type="InterPro" id="IPR000772">
    <property type="entry name" value="Ricin_B_lectin"/>
</dbReference>
<dbReference type="Pfam" id="PF13537">
    <property type="entry name" value="GATase_7"/>
    <property type="match status" value="1"/>
</dbReference>
<keyword evidence="17" id="KW-0325">Glycoprotein</keyword>
<dbReference type="SUPFAM" id="SSF52402">
    <property type="entry name" value="Adenine nucleotide alpha hydrolases-like"/>
    <property type="match status" value="1"/>
</dbReference>
<dbReference type="Gene3D" id="3.90.550.10">
    <property type="entry name" value="Spore Coat Polysaccharide Biosynthesis Protein SpsA, Chain A"/>
    <property type="match status" value="1"/>
</dbReference>
<keyword evidence="18" id="KW-0464">Manganese</keyword>
<dbReference type="InterPro" id="IPR006426">
    <property type="entry name" value="Asn_synth_AEB"/>
</dbReference>
<evidence type="ECO:0000256" key="2">
    <source>
        <dbReference type="ARBA" id="ARBA00004323"/>
    </source>
</evidence>
<comment type="similarity">
    <text evidence="4">Belongs to the glycosyltransferase 2 family. GalNAc-T subfamily.</text>
</comment>
<dbReference type="PROSITE" id="PS51278">
    <property type="entry name" value="GATASE_TYPE_2"/>
    <property type="match status" value="1"/>
</dbReference>
<dbReference type="InterPro" id="IPR045885">
    <property type="entry name" value="GalNAc-T"/>
</dbReference>
<dbReference type="Gene3D" id="3.40.50.620">
    <property type="entry name" value="HUPs"/>
    <property type="match status" value="1"/>
</dbReference>
<dbReference type="InterPro" id="IPR014729">
    <property type="entry name" value="Rossmann-like_a/b/a_fold"/>
</dbReference>
<evidence type="ECO:0000256" key="12">
    <source>
        <dbReference type="ARBA" id="ARBA00022968"/>
    </source>
</evidence>
<dbReference type="GO" id="GO:0030246">
    <property type="term" value="F:carbohydrate binding"/>
    <property type="evidence" value="ECO:0007669"/>
    <property type="project" value="UniProtKB-KW"/>
</dbReference>
<keyword evidence="10" id="KW-0061">Asparagine biosynthesis</keyword>
<evidence type="ECO:0000256" key="11">
    <source>
        <dbReference type="ARBA" id="ARBA00022962"/>
    </source>
</evidence>
<comment type="subcellular location">
    <subcellularLocation>
        <location evidence="2">Golgi apparatus membrane</location>
        <topology evidence="2">Single-pass type II membrane protein</topology>
    </subcellularLocation>
</comment>
<dbReference type="EMBL" id="KZ288311">
    <property type="protein sequence ID" value="PBC28454.1"/>
    <property type="molecule type" value="Genomic_DNA"/>
</dbReference>
<evidence type="ECO:0000256" key="18">
    <source>
        <dbReference type="ARBA" id="ARBA00023211"/>
    </source>
</evidence>
<evidence type="ECO:0000256" key="10">
    <source>
        <dbReference type="ARBA" id="ARBA00022888"/>
    </source>
</evidence>
<dbReference type="GO" id="GO:0004066">
    <property type="term" value="F:asparagine synthase (glutamine-hydrolyzing) activity"/>
    <property type="evidence" value="ECO:0007669"/>
    <property type="project" value="InterPro"/>
</dbReference>
<evidence type="ECO:0000256" key="16">
    <source>
        <dbReference type="ARBA" id="ARBA00023157"/>
    </source>
</evidence>
<dbReference type="UniPathway" id="UPA00134">
    <property type="reaction ID" value="UER00195"/>
</dbReference>
<keyword evidence="16" id="KW-1015">Disulfide bond</keyword>
<keyword evidence="9" id="KW-0067">ATP-binding</keyword>
<evidence type="ECO:0000256" key="15">
    <source>
        <dbReference type="ARBA" id="ARBA00023136"/>
    </source>
</evidence>
<dbReference type="Pfam" id="PF00652">
    <property type="entry name" value="Ricin_B_lectin"/>
    <property type="match status" value="1"/>
</dbReference>
<dbReference type="InterPro" id="IPR001962">
    <property type="entry name" value="Asn_synthase"/>
</dbReference>
<dbReference type="SUPFAM" id="SSF56235">
    <property type="entry name" value="N-terminal nucleophile aminohydrolases (Ntn hydrolases)"/>
    <property type="match status" value="1"/>
</dbReference>
<dbReference type="SUPFAM" id="SSF53448">
    <property type="entry name" value="Nucleotide-diphospho-sugar transferases"/>
    <property type="match status" value="1"/>
</dbReference>
<evidence type="ECO:0000313" key="22">
    <source>
        <dbReference type="Proteomes" id="UP000242457"/>
    </source>
</evidence>
<comment type="cofactor">
    <cofactor evidence="1">
        <name>Mn(2+)</name>
        <dbReference type="ChEBI" id="CHEBI:29035"/>
    </cofactor>
</comment>
<keyword evidence="6" id="KW-0812">Transmembrane</keyword>
<dbReference type="CDD" id="cd02510">
    <property type="entry name" value="pp-GalNAc-T"/>
    <property type="match status" value="1"/>
</dbReference>
<evidence type="ECO:0000256" key="4">
    <source>
        <dbReference type="ARBA" id="ARBA00005680"/>
    </source>
</evidence>
<keyword evidence="13" id="KW-1133">Transmembrane helix</keyword>
<dbReference type="GO" id="GO:0008593">
    <property type="term" value="P:regulation of Notch signaling pathway"/>
    <property type="evidence" value="ECO:0007669"/>
    <property type="project" value="TreeGrafter"/>
</dbReference>
<evidence type="ECO:0000256" key="3">
    <source>
        <dbReference type="ARBA" id="ARBA00005187"/>
    </source>
</evidence>
<dbReference type="GO" id="GO:0000139">
    <property type="term" value="C:Golgi membrane"/>
    <property type="evidence" value="ECO:0007669"/>
    <property type="project" value="UniProtKB-SubCell"/>
</dbReference>
<dbReference type="OrthoDB" id="9982049at2759"/>
<dbReference type="InterPro" id="IPR035992">
    <property type="entry name" value="Ricin_B-like_lectins"/>
</dbReference>
<dbReference type="InterPro" id="IPR029055">
    <property type="entry name" value="Ntn_hydrolases_N"/>
</dbReference>
<keyword evidence="15" id="KW-0472">Membrane</keyword>
<evidence type="ECO:0000256" key="13">
    <source>
        <dbReference type="ARBA" id="ARBA00022989"/>
    </source>
</evidence>
<dbReference type="Gene3D" id="3.60.20.10">
    <property type="entry name" value="Glutamine Phosphoribosylpyrophosphate, subunit 1, domain 1"/>
    <property type="match status" value="1"/>
</dbReference>
<dbReference type="Pfam" id="PF00535">
    <property type="entry name" value="Glycos_transf_2"/>
    <property type="match status" value="1"/>
</dbReference>
<evidence type="ECO:0000256" key="5">
    <source>
        <dbReference type="ARBA" id="ARBA00021389"/>
    </source>
</evidence>
<accession>A0A2A3EAF7</accession>
<keyword evidence="7" id="KW-0430">Lectin</keyword>
<dbReference type="CDD" id="cd01991">
    <property type="entry name" value="Asn_synthase_B_C"/>
    <property type="match status" value="1"/>
</dbReference>
<evidence type="ECO:0000256" key="7">
    <source>
        <dbReference type="ARBA" id="ARBA00022734"/>
    </source>
</evidence>
<gene>
    <name evidence="21" type="ORF">APICC_05528</name>
</gene>
<dbReference type="FunFam" id="3.40.50.620:FF:000090">
    <property type="entry name" value="asparagine synthetase [glutamine-hydrolyzing]"/>
    <property type="match status" value="1"/>
</dbReference>
<evidence type="ECO:0000256" key="1">
    <source>
        <dbReference type="ARBA" id="ARBA00001936"/>
    </source>
</evidence>
<dbReference type="NCBIfam" id="TIGR01536">
    <property type="entry name" value="asn_synth_AEB"/>
    <property type="match status" value="1"/>
</dbReference>
<evidence type="ECO:0000256" key="9">
    <source>
        <dbReference type="ARBA" id="ARBA00022840"/>
    </source>
</evidence>
<keyword evidence="8" id="KW-0547">Nucleotide-binding</keyword>
<dbReference type="STRING" id="94128.A0A2A3EAF7"/>
<dbReference type="InterPro" id="IPR017932">
    <property type="entry name" value="GATase_2_dom"/>
</dbReference>
<keyword evidence="10" id="KW-0028">Amino-acid biosynthesis</keyword>
<dbReference type="CDD" id="cd00712">
    <property type="entry name" value="AsnB"/>
    <property type="match status" value="1"/>
</dbReference>
<dbReference type="PROSITE" id="PS50231">
    <property type="entry name" value="RICIN_B_LECTIN"/>
    <property type="match status" value="1"/>
</dbReference>
<protein>
    <recommendedName>
        <fullName evidence="5">Asparagine synthetase [glutamine-hydrolyzing]</fullName>
    </recommendedName>
    <alternativeName>
        <fullName evidence="19">Glutamine-dependent asparagine synthetase</fullName>
    </alternativeName>
</protein>
<keyword evidence="11" id="KW-0315">Glutamine amidotransferase</keyword>
<dbReference type="GO" id="GO:0006493">
    <property type="term" value="P:protein O-linked glycosylation"/>
    <property type="evidence" value="ECO:0007669"/>
    <property type="project" value="TreeGrafter"/>
</dbReference>
<keyword evidence="12" id="KW-0735">Signal-anchor</keyword>
<dbReference type="GO" id="GO:0005524">
    <property type="term" value="F:ATP binding"/>
    <property type="evidence" value="ECO:0007669"/>
    <property type="project" value="UniProtKB-KW"/>
</dbReference>
<reference evidence="21 22" key="1">
    <citation type="submission" date="2014-07" db="EMBL/GenBank/DDBJ databases">
        <title>Genomic and transcriptomic analysis on Apis cerana provide comprehensive insights into honey bee biology.</title>
        <authorList>
            <person name="Diao Q."/>
            <person name="Sun L."/>
            <person name="Zheng H."/>
            <person name="Zheng H."/>
            <person name="Xu S."/>
            <person name="Wang S."/>
            <person name="Zeng Z."/>
            <person name="Hu F."/>
            <person name="Su S."/>
            <person name="Wu J."/>
        </authorList>
    </citation>
    <scope>NUCLEOTIDE SEQUENCE [LARGE SCALE GENOMIC DNA]</scope>
    <source>
        <tissue evidence="21">Pupae without intestine</tissue>
    </source>
</reference>
<dbReference type="GO" id="GO:0005112">
    <property type="term" value="F:Notch binding"/>
    <property type="evidence" value="ECO:0007669"/>
    <property type="project" value="TreeGrafter"/>
</dbReference>
<dbReference type="PANTHER" id="PTHR11675">
    <property type="entry name" value="N-ACETYLGALACTOSAMINYLTRANSFERASE"/>
    <property type="match status" value="1"/>
</dbReference>
<evidence type="ECO:0000256" key="19">
    <source>
        <dbReference type="ARBA" id="ARBA00030234"/>
    </source>
</evidence>
<dbReference type="FunFam" id="3.90.550.10:FF:000053">
    <property type="entry name" value="Polypeptide N-acetylgalactosaminyltransferase"/>
    <property type="match status" value="1"/>
</dbReference>
<dbReference type="InterPro" id="IPR029044">
    <property type="entry name" value="Nucleotide-diphossugar_trans"/>
</dbReference>
<dbReference type="Pfam" id="PF00733">
    <property type="entry name" value="Asn_synthase"/>
    <property type="match status" value="2"/>
</dbReference>
<evidence type="ECO:0000256" key="6">
    <source>
        <dbReference type="ARBA" id="ARBA00022692"/>
    </source>
</evidence>
<dbReference type="CDD" id="cd23440">
    <property type="entry name" value="beta-trefoil_Ricin_GALNT11"/>
    <property type="match status" value="1"/>
</dbReference>
<keyword evidence="22" id="KW-1185">Reference proteome</keyword>
<evidence type="ECO:0000256" key="14">
    <source>
        <dbReference type="ARBA" id="ARBA00023034"/>
    </source>
</evidence>